<feature type="region of interest" description="Disordered" evidence="1">
    <location>
        <begin position="33"/>
        <end position="54"/>
    </location>
</feature>
<dbReference type="RefSeq" id="WP_184989567.1">
    <property type="nucleotide sequence ID" value="NZ_JACHNE010000001.1"/>
</dbReference>
<dbReference type="AlphaFoldDB" id="A0A7W9H9F3"/>
<protein>
    <submittedName>
        <fullName evidence="2">Uncharacterized protein</fullName>
    </submittedName>
</protein>
<accession>A0A7W9H9F3</accession>
<name>A0A7W9H9F3_9ACTN</name>
<proteinExistence type="predicted"/>
<dbReference type="Proteomes" id="UP000590647">
    <property type="component" value="Unassembled WGS sequence"/>
</dbReference>
<keyword evidence="3" id="KW-1185">Reference proteome</keyword>
<sequence>MLRLHVGGQRPRGELRHPATELAASAAAELRARWRPRSGGRADTGKGPEQVGPC</sequence>
<dbReference type="EMBL" id="JACHNE010000001">
    <property type="protein sequence ID" value="MBB5798137.1"/>
    <property type="molecule type" value="Genomic_DNA"/>
</dbReference>
<evidence type="ECO:0000313" key="3">
    <source>
        <dbReference type="Proteomes" id="UP000590647"/>
    </source>
</evidence>
<evidence type="ECO:0000313" key="2">
    <source>
        <dbReference type="EMBL" id="MBB5798137.1"/>
    </source>
</evidence>
<comment type="caution">
    <text evidence="2">The sequence shown here is derived from an EMBL/GenBank/DDBJ whole genome shotgun (WGS) entry which is preliminary data.</text>
</comment>
<organism evidence="2 3">
    <name type="scientific">Streptomyces caelestis</name>
    <dbReference type="NCBI Taxonomy" id="36816"/>
    <lineage>
        <taxon>Bacteria</taxon>
        <taxon>Bacillati</taxon>
        <taxon>Actinomycetota</taxon>
        <taxon>Actinomycetes</taxon>
        <taxon>Kitasatosporales</taxon>
        <taxon>Streptomycetaceae</taxon>
        <taxon>Streptomyces</taxon>
    </lineage>
</organism>
<evidence type="ECO:0000256" key="1">
    <source>
        <dbReference type="SAM" id="MobiDB-lite"/>
    </source>
</evidence>
<reference evidence="2 3" key="1">
    <citation type="submission" date="2020-08" db="EMBL/GenBank/DDBJ databases">
        <title>Sequencing the genomes of 1000 actinobacteria strains.</title>
        <authorList>
            <person name="Klenk H.-P."/>
        </authorList>
    </citation>
    <scope>NUCLEOTIDE SEQUENCE [LARGE SCALE GENOMIC DNA]</scope>
    <source>
        <strain evidence="2 3">DSM 40084</strain>
    </source>
</reference>
<gene>
    <name evidence="2" type="ORF">HDA41_006101</name>
</gene>